<evidence type="ECO:0000256" key="1">
    <source>
        <dbReference type="ARBA" id="ARBA00005187"/>
    </source>
</evidence>
<dbReference type="NCBIfam" id="TIGR01536">
    <property type="entry name" value="asn_synth_AEB"/>
    <property type="match status" value="1"/>
</dbReference>
<dbReference type="Pfam" id="PF00733">
    <property type="entry name" value="Asn_synthase"/>
    <property type="match status" value="1"/>
</dbReference>
<dbReference type="InterPro" id="IPR051786">
    <property type="entry name" value="ASN_synthetase/amidase"/>
</dbReference>
<dbReference type="Gene3D" id="3.40.50.620">
    <property type="entry name" value="HUPs"/>
    <property type="match status" value="1"/>
</dbReference>
<dbReference type="CDD" id="cd01991">
    <property type="entry name" value="Asn_synthase_B_C"/>
    <property type="match status" value="1"/>
</dbReference>
<dbReference type="GO" id="GO:0004066">
    <property type="term" value="F:asparagine synthase (glutamine-hydrolyzing) activity"/>
    <property type="evidence" value="ECO:0007669"/>
    <property type="project" value="UniProtKB-EC"/>
</dbReference>
<dbReference type="InterPro" id="IPR017932">
    <property type="entry name" value="GATase_2_dom"/>
</dbReference>
<dbReference type="InterPro" id="IPR014729">
    <property type="entry name" value="Rossmann-like_a/b/a_fold"/>
</dbReference>
<evidence type="ECO:0000313" key="10">
    <source>
        <dbReference type="Proteomes" id="UP001204376"/>
    </source>
</evidence>
<dbReference type="CDD" id="cd00712">
    <property type="entry name" value="AsnB"/>
    <property type="match status" value="1"/>
</dbReference>
<reference evidence="9 10" key="1">
    <citation type="submission" date="2022-07" db="EMBL/GenBank/DDBJ databases">
        <title>Mucilaginibacter sp. JC4.</title>
        <authorList>
            <person name="Le V."/>
            <person name="Ko S.-R."/>
            <person name="Ahn C.-Y."/>
            <person name="Oh H.-M."/>
        </authorList>
    </citation>
    <scope>NUCLEOTIDE SEQUENCE [LARGE SCALE GENOMIC DNA]</scope>
    <source>
        <strain evidence="9 10">JC4</strain>
    </source>
</reference>
<organism evidence="9 10">
    <name type="scientific">Mucilaginibacter aquariorum</name>
    <dbReference type="NCBI Taxonomy" id="2967225"/>
    <lineage>
        <taxon>Bacteria</taxon>
        <taxon>Pseudomonadati</taxon>
        <taxon>Bacteroidota</taxon>
        <taxon>Sphingobacteriia</taxon>
        <taxon>Sphingobacteriales</taxon>
        <taxon>Sphingobacteriaceae</taxon>
        <taxon>Mucilaginibacter</taxon>
    </lineage>
</organism>
<dbReference type="Gene3D" id="3.60.20.10">
    <property type="entry name" value="Glutamine Phosphoribosylpyrophosphate, subunit 1, domain 1"/>
    <property type="match status" value="1"/>
</dbReference>
<gene>
    <name evidence="9" type="primary">asnB</name>
    <name evidence="9" type="ORF">NPE20_04820</name>
</gene>
<comment type="caution">
    <text evidence="9">The sequence shown here is derived from an EMBL/GenBank/DDBJ whole genome shotgun (WGS) entry which is preliminary data.</text>
</comment>
<keyword evidence="9" id="KW-0436">Ligase</keyword>
<evidence type="ECO:0000256" key="6">
    <source>
        <dbReference type="ARBA" id="ARBA00022962"/>
    </source>
</evidence>
<keyword evidence="6" id="KW-0315">Glutamine amidotransferase</keyword>
<dbReference type="InterPro" id="IPR029055">
    <property type="entry name" value="Ntn_hydrolases_N"/>
</dbReference>
<dbReference type="PANTHER" id="PTHR43284:SF1">
    <property type="entry name" value="ASPARAGINE SYNTHETASE"/>
    <property type="match status" value="1"/>
</dbReference>
<evidence type="ECO:0000313" key="9">
    <source>
        <dbReference type="EMBL" id="MCQ6957263.1"/>
    </source>
</evidence>
<keyword evidence="5" id="KW-0067">ATP-binding</keyword>
<name>A0ABT1SZV5_9SPHI</name>
<comment type="similarity">
    <text evidence="2">Belongs to the asparagine synthetase family.</text>
</comment>
<dbReference type="InterPro" id="IPR033738">
    <property type="entry name" value="AsnB_N"/>
</dbReference>
<dbReference type="SUPFAM" id="SSF56235">
    <property type="entry name" value="N-terminal nucleophile aminohydrolases (Ntn hydrolases)"/>
    <property type="match status" value="1"/>
</dbReference>
<keyword evidence="10" id="KW-1185">Reference proteome</keyword>
<comment type="catalytic activity">
    <reaction evidence="7">
        <text>L-aspartate + L-glutamine + ATP + H2O = L-asparagine + L-glutamate + AMP + diphosphate + H(+)</text>
        <dbReference type="Rhea" id="RHEA:12228"/>
        <dbReference type="ChEBI" id="CHEBI:15377"/>
        <dbReference type="ChEBI" id="CHEBI:15378"/>
        <dbReference type="ChEBI" id="CHEBI:29985"/>
        <dbReference type="ChEBI" id="CHEBI:29991"/>
        <dbReference type="ChEBI" id="CHEBI:30616"/>
        <dbReference type="ChEBI" id="CHEBI:33019"/>
        <dbReference type="ChEBI" id="CHEBI:58048"/>
        <dbReference type="ChEBI" id="CHEBI:58359"/>
        <dbReference type="ChEBI" id="CHEBI:456215"/>
        <dbReference type="EC" id="6.3.5.4"/>
    </reaction>
</comment>
<feature type="domain" description="Glutamine amidotransferase type-2" evidence="8">
    <location>
        <begin position="2"/>
        <end position="215"/>
    </location>
</feature>
<dbReference type="InterPro" id="IPR006426">
    <property type="entry name" value="Asn_synth_AEB"/>
</dbReference>
<dbReference type="Proteomes" id="UP001204376">
    <property type="component" value="Unassembled WGS sequence"/>
</dbReference>
<evidence type="ECO:0000256" key="5">
    <source>
        <dbReference type="ARBA" id="ARBA00022840"/>
    </source>
</evidence>
<dbReference type="SUPFAM" id="SSF52402">
    <property type="entry name" value="Adenine nucleotide alpha hydrolases-like"/>
    <property type="match status" value="1"/>
</dbReference>
<dbReference type="PROSITE" id="PS51278">
    <property type="entry name" value="GATASE_TYPE_2"/>
    <property type="match status" value="1"/>
</dbReference>
<dbReference type="PIRSF" id="PIRSF001589">
    <property type="entry name" value="Asn_synthetase_glu-h"/>
    <property type="match status" value="1"/>
</dbReference>
<dbReference type="PANTHER" id="PTHR43284">
    <property type="entry name" value="ASPARAGINE SYNTHETASE (GLUTAMINE-HYDROLYZING)"/>
    <property type="match status" value="1"/>
</dbReference>
<evidence type="ECO:0000256" key="7">
    <source>
        <dbReference type="ARBA" id="ARBA00048741"/>
    </source>
</evidence>
<sequence length="593" mass="67018">MCRIAGLVTNRLRGDEVKRVVNVMCHTLQHGGPDDAGLYCNADTRVVFGHRRLSIIDLSANGHQPMADAELKAWITFNGELYNYRELKTELQQLGAAFHTGTDTEVIIQAYLHWGTSSFDKLRGMFAFALYDTITEAVYLVRDTTGIKPLYYYAEDGQLSFASEIRAFKAAGIATAEDTRWPVWLLAFGHIPEPYTTLKNVLSVPKGYFLCWNKNGAYTITSYNRATAGNYITDIQTAQAGISQHLKTAISRQLIADAPIGVFLSGGIDSSLLALLANEERKQLKTISILFNEKEYDERKYQNAVLDKLSGENFTHLVKQQDFEEHFPQILRAMDMPTTDGINTWFISKYAHEDGLKTVLSGVGADELFGGYPSFSRIKYMGYLKMLPPALFSASKIFSASRYKKLAYLAHNNSIANYLFLRGLYAPADIALLIDMDTTEVNNILFNTITTPDLGAHNKSQAAWLETNLYMQNQLLHDTDIMSMSHGLEVRVPFLDEDLQQYVSQIDPAIRFDNHQPKKILIDTFKELLPETVWNRPKMGFSFPLQQWMVNNSAISDEELYRGKSAKGLINKFNKGQIHWSRAFALYQIQGHV</sequence>
<evidence type="ECO:0000259" key="8">
    <source>
        <dbReference type="PROSITE" id="PS51278"/>
    </source>
</evidence>
<evidence type="ECO:0000256" key="2">
    <source>
        <dbReference type="ARBA" id="ARBA00005752"/>
    </source>
</evidence>
<dbReference type="EMBL" id="JANHOH010000001">
    <property type="protein sequence ID" value="MCQ6957263.1"/>
    <property type="molecule type" value="Genomic_DNA"/>
</dbReference>
<keyword evidence="4" id="KW-0547">Nucleotide-binding</keyword>
<proteinExistence type="inferred from homology"/>
<dbReference type="InterPro" id="IPR001962">
    <property type="entry name" value="Asn_synthase"/>
</dbReference>
<accession>A0ABT1SZV5</accession>
<evidence type="ECO:0000256" key="4">
    <source>
        <dbReference type="ARBA" id="ARBA00022741"/>
    </source>
</evidence>
<dbReference type="Pfam" id="PF13537">
    <property type="entry name" value="GATase_7"/>
    <property type="match status" value="1"/>
</dbReference>
<dbReference type="RefSeq" id="WP_256537470.1">
    <property type="nucleotide sequence ID" value="NZ_JANHOH010000001.1"/>
</dbReference>
<comment type="pathway">
    <text evidence="1">Amino-acid biosynthesis; L-asparagine biosynthesis; L-asparagine from L-aspartate (L-Gln route): step 1/1.</text>
</comment>
<dbReference type="EC" id="6.3.5.4" evidence="3"/>
<evidence type="ECO:0000256" key="3">
    <source>
        <dbReference type="ARBA" id="ARBA00012737"/>
    </source>
</evidence>
<protein>
    <recommendedName>
        <fullName evidence="3">asparagine synthase (glutamine-hydrolyzing)</fullName>
        <ecNumber evidence="3">6.3.5.4</ecNumber>
    </recommendedName>
</protein>